<feature type="domain" description="4-O-methyl-glucuronoyl methylesterase-like" evidence="5">
    <location>
        <begin position="674"/>
        <end position="821"/>
    </location>
</feature>
<feature type="domain" description="Glycoside hydrolase family 13 N-terminal" evidence="4">
    <location>
        <begin position="123"/>
        <end position="183"/>
    </location>
</feature>
<dbReference type="InterPro" id="IPR050583">
    <property type="entry name" value="Mycobacterial_A85_antigen"/>
</dbReference>
<evidence type="ECO:0000313" key="7">
    <source>
        <dbReference type="Proteomes" id="UP000324479"/>
    </source>
</evidence>
<dbReference type="EMBL" id="VWOX01000001">
    <property type="protein sequence ID" value="KAA5546995.1"/>
    <property type="molecule type" value="Genomic_DNA"/>
</dbReference>
<dbReference type="SUPFAM" id="SSF81296">
    <property type="entry name" value="E set domains"/>
    <property type="match status" value="1"/>
</dbReference>
<evidence type="ECO:0000259" key="4">
    <source>
        <dbReference type="Pfam" id="PF02922"/>
    </source>
</evidence>
<dbReference type="PANTHER" id="PTHR48098">
    <property type="entry name" value="ENTEROCHELIN ESTERASE-RELATED"/>
    <property type="match status" value="1"/>
</dbReference>
<evidence type="ECO:0000259" key="5">
    <source>
        <dbReference type="Pfam" id="PF22244"/>
    </source>
</evidence>
<name>A0A5M6DNJ6_9BACT</name>
<dbReference type="CDD" id="cd11294">
    <property type="entry name" value="E_set_Esterase_like_N"/>
    <property type="match status" value="1"/>
</dbReference>
<dbReference type="InterPro" id="IPR013783">
    <property type="entry name" value="Ig-like_fold"/>
</dbReference>
<comment type="caution">
    <text evidence="6">The sequence shown here is derived from an EMBL/GenBank/DDBJ whole genome shotgun (WGS) entry which is preliminary data.</text>
</comment>
<reference evidence="6 7" key="1">
    <citation type="submission" date="2019-08" db="EMBL/GenBank/DDBJ databases">
        <authorList>
            <person name="Dhanesh K."/>
            <person name="Kumar G."/>
            <person name="Sasikala C."/>
            <person name="Venkata Ramana C."/>
        </authorList>
    </citation>
    <scope>NUCLEOTIDE SEQUENCE [LARGE SCALE GENOMIC DNA]</scope>
    <source>
        <strain evidence="6 7">JC645</strain>
    </source>
</reference>
<dbReference type="Pfam" id="PF22244">
    <property type="entry name" value="GCE_fung"/>
    <property type="match status" value="1"/>
</dbReference>
<dbReference type="AlphaFoldDB" id="A0A5M6DNJ6"/>
<dbReference type="InterPro" id="IPR000801">
    <property type="entry name" value="Esterase-like"/>
</dbReference>
<dbReference type="InterPro" id="IPR029058">
    <property type="entry name" value="AB_hydrolase_fold"/>
</dbReference>
<evidence type="ECO:0000256" key="2">
    <source>
        <dbReference type="ARBA" id="ARBA00022729"/>
    </source>
</evidence>
<gene>
    <name evidence="6" type="ORF">FYK55_00830</name>
</gene>
<keyword evidence="1" id="KW-0719">Serine esterase</keyword>
<dbReference type="Pfam" id="PF00756">
    <property type="entry name" value="Esterase"/>
    <property type="match status" value="1"/>
</dbReference>
<protein>
    <submittedName>
        <fullName evidence="6">Uncharacterized protein</fullName>
    </submittedName>
</protein>
<keyword evidence="2" id="KW-0732">Signal</keyword>
<dbReference type="GO" id="GO:0005975">
    <property type="term" value="P:carbohydrate metabolic process"/>
    <property type="evidence" value="ECO:0007669"/>
    <property type="project" value="InterPro"/>
</dbReference>
<dbReference type="Gene3D" id="2.60.40.10">
    <property type="entry name" value="Immunoglobulins"/>
    <property type="match status" value="1"/>
</dbReference>
<evidence type="ECO:0000256" key="3">
    <source>
        <dbReference type="ARBA" id="ARBA00022801"/>
    </source>
</evidence>
<evidence type="ECO:0000256" key="1">
    <source>
        <dbReference type="ARBA" id="ARBA00022487"/>
    </source>
</evidence>
<dbReference type="SUPFAM" id="SSF53474">
    <property type="entry name" value="alpha/beta-Hydrolases"/>
    <property type="match status" value="2"/>
</dbReference>
<dbReference type="Pfam" id="PF02922">
    <property type="entry name" value="CBM_48"/>
    <property type="match status" value="1"/>
</dbReference>
<keyword evidence="7" id="KW-1185">Reference proteome</keyword>
<dbReference type="Gene3D" id="3.40.50.1820">
    <property type="entry name" value="alpha/beta hydrolase"/>
    <property type="match status" value="2"/>
</dbReference>
<dbReference type="GO" id="GO:0004553">
    <property type="term" value="F:hydrolase activity, hydrolyzing O-glycosyl compounds"/>
    <property type="evidence" value="ECO:0007669"/>
    <property type="project" value="InterPro"/>
</dbReference>
<dbReference type="InterPro" id="IPR014756">
    <property type="entry name" value="Ig_E-set"/>
</dbReference>
<dbReference type="PANTHER" id="PTHR48098:SF1">
    <property type="entry name" value="DIACYLGLYCEROL ACYLTRANSFERASE_MYCOLYLTRANSFERASE AG85A"/>
    <property type="match status" value="1"/>
</dbReference>
<organism evidence="6 7">
    <name type="scientific">Roseiconus nitratireducens</name>
    <dbReference type="NCBI Taxonomy" id="2605748"/>
    <lineage>
        <taxon>Bacteria</taxon>
        <taxon>Pseudomonadati</taxon>
        <taxon>Planctomycetota</taxon>
        <taxon>Planctomycetia</taxon>
        <taxon>Pirellulales</taxon>
        <taxon>Pirellulaceae</taxon>
        <taxon>Roseiconus</taxon>
    </lineage>
</organism>
<proteinExistence type="predicted"/>
<dbReference type="GO" id="GO:0016747">
    <property type="term" value="F:acyltransferase activity, transferring groups other than amino-acyl groups"/>
    <property type="evidence" value="ECO:0007669"/>
    <property type="project" value="TreeGrafter"/>
</dbReference>
<keyword evidence="3" id="KW-0378">Hydrolase</keyword>
<dbReference type="Proteomes" id="UP000324479">
    <property type="component" value="Unassembled WGS sequence"/>
</dbReference>
<sequence length="871" mass="96530">MFDWFSTCSEPIGPVALRWWRQKVGGIPKKRRTPRPSWWSRNRLFRHACRAGSGSGAKQRPVVKRFPWRAAARLVWKLGRNPGSFPSPDFVVKHLHCLALLIAVAALPRLAVAAGLSPEVHRDARVTFRVIAPHASKVLVLGDWLKRGEELPMAQGQDGMWSATAGPFPPGNHIYGFEIDGVQVPDPENASVKLRASRAGSYFHIPGDAVWQAAEVPHGNVEINFHQSELLGDTRWFSVYTPPGYDKDHQKQYPVLYLLHGSNDTPIGWVMIGAANFILDNLIRRDDAAEMIVVMPFGHAVAHGSPSELQKTNTRRFEAYLMQEVIPTVERKYRVRTSPKDRAIAGLSMGGGQAITIGLTHLDRFSVIASFSGAVPIDKDGTEAEQLSEVLARADDVNQALDLFWIGCGKDDFLIERNQNFVRLLQEQGINHQFRLSEGVHNYHVWRQYLTSLLPALFRPDSAPAGTTGNADNVAYLGRSDPGGNPVRLAKRTGHVSNYDQTQVPAYELPDPLQMQDGTRVTTADQWQRRRQEILGFYQQQIYGQVPENAPGVTWKVMETDEGSRGDATTKKIEGTVGAADQEDAPKLHVTLHVPKTAKGPVPVLLNLSFFGGEFPRRAGGPPRFDPIAEVLAHGWAFAQIGYNDIQPDRPNAFNRGVIGLTLPEGHSEPAADQWGTISAWAWGASRVVDYLQTDDDINEDRIAITGASRLGKTALWAAANDQRIHSVFSVVPGEMGASLIRRDWGETLDDMAQNFPWQFAGNLQRWVGRWNELPVDQHLLIAAIAPRSVYINGGVSDQWSDPKGEFLAMVAAEPVYRLLGGTGLGTETLPELDQPIVSGQLGFHYHSQGHRAVPEDWKQFLKFADRHASP</sequence>
<accession>A0A5M6DNJ6</accession>
<dbReference type="InterPro" id="IPR004193">
    <property type="entry name" value="Glyco_hydro_13_N"/>
</dbReference>
<dbReference type="InterPro" id="IPR054579">
    <property type="entry name" value="GCE-like_dom"/>
</dbReference>
<dbReference type="GO" id="GO:0052689">
    <property type="term" value="F:carboxylic ester hydrolase activity"/>
    <property type="evidence" value="ECO:0007669"/>
    <property type="project" value="UniProtKB-KW"/>
</dbReference>
<evidence type="ECO:0000313" key="6">
    <source>
        <dbReference type="EMBL" id="KAA5546995.1"/>
    </source>
</evidence>